<dbReference type="GO" id="GO:0016301">
    <property type="term" value="F:kinase activity"/>
    <property type="evidence" value="ECO:0007669"/>
    <property type="project" value="UniProtKB-KW"/>
</dbReference>
<name>X0XRN5_9ZZZZ</name>
<comment type="caution">
    <text evidence="4">The sequence shown here is derived from an EMBL/GenBank/DDBJ whole genome shotgun (WGS) entry which is preliminary data.</text>
</comment>
<gene>
    <name evidence="4" type="ORF">S01H1_74947</name>
</gene>
<keyword evidence="1" id="KW-0808">Transferase</keyword>
<accession>X0XRN5</accession>
<dbReference type="Gene3D" id="3.30.420.40">
    <property type="match status" value="1"/>
</dbReference>
<dbReference type="GO" id="GO:0005975">
    <property type="term" value="P:carbohydrate metabolic process"/>
    <property type="evidence" value="ECO:0007669"/>
    <property type="project" value="InterPro"/>
</dbReference>
<dbReference type="PANTHER" id="PTHR43095:SF5">
    <property type="entry name" value="XYLULOSE KINASE"/>
    <property type="match status" value="1"/>
</dbReference>
<dbReference type="EMBL" id="BARS01050173">
    <property type="protein sequence ID" value="GAG45920.1"/>
    <property type="molecule type" value="Genomic_DNA"/>
</dbReference>
<dbReference type="InterPro" id="IPR050406">
    <property type="entry name" value="FGGY_Carb_Kinase"/>
</dbReference>
<dbReference type="PANTHER" id="PTHR43095">
    <property type="entry name" value="SUGAR KINASE"/>
    <property type="match status" value="1"/>
</dbReference>
<reference evidence="4" key="1">
    <citation type="journal article" date="2014" name="Front. Microbiol.">
        <title>High frequency of phylogenetically diverse reductive dehalogenase-homologous genes in deep subseafloor sedimentary metagenomes.</title>
        <authorList>
            <person name="Kawai M."/>
            <person name="Futagami T."/>
            <person name="Toyoda A."/>
            <person name="Takaki Y."/>
            <person name="Nishi S."/>
            <person name="Hori S."/>
            <person name="Arai W."/>
            <person name="Tsubouchi T."/>
            <person name="Morono Y."/>
            <person name="Uchiyama I."/>
            <person name="Ito T."/>
            <person name="Fujiyama A."/>
            <person name="Inagaki F."/>
            <person name="Takami H."/>
        </authorList>
    </citation>
    <scope>NUCLEOTIDE SEQUENCE</scope>
    <source>
        <strain evidence="4">Expedition CK06-06</strain>
    </source>
</reference>
<sequence>TAISALRERPKFDPAVPIPCFPYLEKGTWVLEAALTTTGGAVNWLRDALRPIKEDLSYSDLMRLASEAPTGSGGVVFFPYPAGAGTPHMRFDASAAFAGINLSTTASGLARAVLEGCAYEIATALRAMQQAGCHIEQLYVFGGGARSKLWIQIIAAVVGVPLYACQEAETAIRGAAMLAARGAMEPEQAAALQDALRSPATAVTVSEKLRARYQALFERYARAREQYWRFQNALTQEE</sequence>
<dbReference type="Pfam" id="PF02782">
    <property type="entry name" value="FGGY_C"/>
    <property type="match status" value="1"/>
</dbReference>
<protein>
    <recommendedName>
        <fullName evidence="3">Carbohydrate kinase FGGY C-terminal domain-containing protein</fullName>
    </recommendedName>
</protein>
<evidence type="ECO:0000256" key="2">
    <source>
        <dbReference type="ARBA" id="ARBA00022777"/>
    </source>
</evidence>
<proteinExistence type="predicted"/>
<dbReference type="AlphaFoldDB" id="X0XRN5"/>
<feature type="domain" description="Carbohydrate kinase FGGY C-terminal" evidence="3">
    <location>
        <begin position="8"/>
        <end position="182"/>
    </location>
</feature>
<evidence type="ECO:0000259" key="3">
    <source>
        <dbReference type="Pfam" id="PF02782"/>
    </source>
</evidence>
<dbReference type="InterPro" id="IPR043129">
    <property type="entry name" value="ATPase_NBD"/>
</dbReference>
<dbReference type="InterPro" id="IPR018485">
    <property type="entry name" value="FGGY_C"/>
</dbReference>
<feature type="non-terminal residue" evidence="4">
    <location>
        <position position="238"/>
    </location>
</feature>
<dbReference type="SUPFAM" id="SSF53067">
    <property type="entry name" value="Actin-like ATPase domain"/>
    <property type="match status" value="1"/>
</dbReference>
<evidence type="ECO:0000256" key="1">
    <source>
        <dbReference type="ARBA" id="ARBA00022679"/>
    </source>
</evidence>
<keyword evidence="2" id="KW-0418">Kinase</keyword>
<feature type="non-terminal residue" evidence="4">
    <location>
        <position position="1"/>
    </location>
</feature>
<organism evidence="4">
    <name type="scientific">marine sediment metagenome</name>
    <dbReference type="NCBI Taxonomy" id="412755"/>
    <lineage>
        <taxon>unclassified sequences</taxon>
        <taxon>metagenomes</taxon>
        <taxon>ecological metagenomes</taxon>
    </lineage>
</organism>
<evidence type="ECO:0000313" key="4">
    <source>
        <dbReference type="EMBL" id="GAG45920.1"/>
    </source>
</evidence>